<dbReference type="PANTHER" id="PTHR11487">
    <property type="entry name" value="THIOESTERASE"/>
    <property type="match status" value="1"/>
</dbReference>
<dbReference type="RefSeq" id="WP_165798306.1">
    <property type="nucleotide sequence ID" value="NZ_FMAR01000001.1"/>
</dbReference>
<dbReference type="InterPro" id="IPR001031">
    <property type="entry name" value="Thioesterase"/>
</dbReference>
<feature type="domain" description="Thioesterase" evidence="2">
    <location>
        <begin position="4"/>
        <end position="229"/>
    </location>
</feature>
<evidence type="ECO:0000256" key="1">
    <source>
        <dbReference type="ARBA" id="ARBA00007169"/>
    </source>
</evidence>
<comment type="similarity">
    <text evidence="1">Belongs to the thioesterase family.</text>
</comment>
<gene>
    <name evidence="3" type="ORF">GA0116948_10196</name>
</gene>
<keyword evidence="4" id="KW-1185">Reference proteome</keyword>
<sequence length="232" mass="26044">MAIKLFCLPYAGGSAAVFNKCREFTGSNISLHPVEMSGRGTLMAQPPYATVEAAVADVLMRIREELHNGPYALLGYSMGAVLAYELALKIKEQHLPAPVHLFFLGKGAPDVQLPVERTYHWLDDHSFKKMLLEMGGTPPEFFQYPELQEFFIPLLRNDFRLAETDFSLRKVTTHACDISVLLGKDEKVSVESADAWKYHTTGACHVSYFEGGHFFLNNNVEKVMTLINRTLT</sequence>
<name>A0A1C3YT99_9BACT</name>
<dbReference type="Pfam" id="PF00975">
    <property type="entry name" value="Thioesterase"/>
    <property type="match status" value="1"/>
</dbReference>
<dbReference type="GO" id="GO:0008610">
    <property type="term" value="P:lipid biosynthetic process"/>
    <property type="evidence" value="ECO:0007669"/>
    <property type="project" value="TreeGrafter"/>
</dbReference>
<evidence type="ECO:0000259" key="2">
    <source>
        <dbReference type="Pfam" id="PF00975"/>
    </source>
</evidence>
<protein>
    <submittedName>
        <fullName evidence="3">Surfactin synthase thioesterase subunit</fullName>
    </submittedName>
</protein>
<accession>A0A1C3YT99</accession>
<dbReference type="PANTHER" id="PTHR11487:SF0">
    <property type="entry name" value="S-ACYL FATTY ACID SYNTHASE THIOESTERASE, MEDIUM CHAIN"/>
    <property type="match status" value="1"/>
</dbReference>
<evidence type="ECO:0000313" key="4">
    <source>
        <dbReference type="Proteomes" id="UP000242818"/>
    </source>
</evidence>
<organism evidence="3 4">
    <name type="scientific">Chitinophaga costaii</name>
    <dbReference type="NCBI Taxonomy" id="1335309"/>
    <lineage>
        <taxon>Bacteria</taxon>
        <taxon>Pseudomonadati</taxon>
        <taxon>Bacteroidota</taxon>
        <taxon>Chitinophagia</taxon>
        <taxon>Chitinophagales</taxon>
        <taxon>Chitinophagaceae</taxon>
        <taxon>Chitinophaga</taxon>
    </lineage>
</organism>
<dbReference type="InterPro" id="IPR012223">
    <property type="entry name" value="TEII"/>
</dbReference>
<dbReference type="InterPro" id="IPR029058">
    <property type="entry name" value="AB_hydrolase_fold"/>
</dbReference>
<dbReference type="STRING" id="1335309.GA0116948_10196"/>
<reference evidence="3 4" key="1">
    <citation type="submission" date="2016-08" db="EMBL/GenBank/DDBJ databases">
        <authorList>
            <person name="Seilhamer J.J."/>
        </authorList>
    </citation>
    <scope>NUCLEOTIDE SEQUENCE [LARGE SCALE GENOMIC DNA]</scope>
    <source>
        <strain evidence="3 4">A37T2</strain>
    </source>
</reference>
<dbReference type="Gene3D" id="3.40.50.1820">
    <property type="entry name" value="alpha/beta hydrolase"/>
    <property type="match status" value="1"/>
</dbReference>
<dbReference type="AlphaFoldDB" id="A0A1C3YT99"/>
<dbReference type="Proteomes" id="UP000242818">
    <property type="component" value="Unassembled WGS sequence"/>
</dbReference>
<proteinExistence type="inferred from homology"/>
<evidence type="ECO:0000313" key="3">
    <source>
        <dbReference type="EMBL" id="SCB73280.1"/>
    </source>
</evidence>
<dbReference type="EMBL" id="FMAR01000001">
    <property type="protein sequence ID" value="SCB73280.1"/>
    <property type="molecule type" value="Genomic_DNA"/>
</dbReference>
<dbReference type="SUPFAM" id="SSF53474">
    <property type="entry name" value="alpha/beta-Hydrolases"/>
    <property type="match status" value="1"/>
</dbReference>